<feature type="signal peptide" evidence="1">
    <location>
        <begin position="1"/>
        <end position="27"/>
    </location>
</feature>
<name>A0A956SEA2_UNCEI</name>
<feature type="chain" id="PRO_5037752248" evidence="1">
    <location>
        <begin position="28"/>
        <end position="591"/>
    </location>
</feature>
<dbReference type="Proteomes" id="UP000739538">
    <property type="component" value="Unassembled WGS sequence"/>
</dbReference>
<comment type="caution">
    <text evidence="2">The sequence shown here is derived from an EMBL/GenBank/DDBJ whole genome shotgun (WGS) entry which is preliminary data.</text>
</comment>
<proteinExistence type="predicted"/>
<evidence type="ECO:0000256" key="1">
    <source>
        <dbReference type="SAM" id="SignalP"/>
    </source>
</evidence>
<gene>
    <name evidence="2" type="ORF">KDA27_09925</name>
</gene>
<protein>
    <submittedName>
        <fullName evidence="2">Uncharacterized protein</fullName>
    </submittedName>
</protein>
<dbReference type="EMBL" id="JAGQHS010000042">
    <property type="protein sequence ID" value="MCA9756109.1"/>
    <property type="molecule type" value="Genomic_DNA"/>
</dbReference>
<dbReference type="AlphaFoldDB" id="A0A956SEA2"/>
<evidence type="ECO:0000313" key="2">
    <source>
        <dbReference type="EMBL" id="MCA9756109.1"/>
    </source>
</evidence>
<reference evidence="2" key="1">
    <citation type="submission" date="2020-04" db="EMBL/GenBank/DDBJ databases">
        <authorList>
            <person name="Zhang T."/>
        </authorList>
    </citation>
    <scope>NUCLEOTIDE SEQUENCE</scope>
    <source>
        <strain evidence="2">HKST-UBA02</strain>
    </source>
</reference>
<sequence>MTRSTRRRTAIALVTCAAAVAASTAITSVDAEARGPRLAALDGFRRPATRSSVFVLPAPTRLEIEAVGAGDRHGRGLLAHAWILDLESRWPVWTQQDADGEWDRRSENWTTRDEVTLPAGTYALYFAAHDGQLPIDAELKILGIQLGRIRGDFKRQRDWDDVGDPHDWGAWVWAADSGFEPQPVTAETSEPYPDAPIRLLGLGDGEMKEVRFDLSSQTDLELRAIGEYVKGSPYFADTAWLVDCDTWERVFTLTPETTEPAGGAEKNRRFAGKIRLEAGSYLLGAATDETHSSEKWNAAPPWDPESWGAALWVADPAERSELTVREGAPRPEPAVAIARVRNDEFESRRFYLTREAKLLVRGVGEQTDDDEEFADVGWIERVSDLDEVWSMNGHVSYPAGGARKNRLVEDSIVLPAGNYQLCYTTDGSHAYRSWNEEKPFDPDFWGITVAEIDPGGDPALHPGGNDESGALLSIAPVGDDQHIVKRFEVSETTRVRLLAIGEGSDGEMHDYAWLADESGRPVWKMEYDETGRAGGAVKNRQIEANLELPAGIYELHYETDGSHAFGDWNSTPPRRPHLWGVTLFELPPSNP</sequence>
<evidence type="ECO:0000313" key="3">
    <source>
        <dbReference type="Proteomes" id="UP000739538"/>
    </source>
</evidence>
<accession>A0A956SEA2</accession>
<organism evidence="2 3">
    <name type="scientific">Eiseniibacteriota bacterium</name>
    <dbReference type="NCBI Taxonomy" id="2212470"/>
    <lineage>
        <taxon>Bacteria</taxon>
        <taxon>Candidatus Eiseniibacteriota</taxon>
    </lineage>
</organism>
<keyword evidence="1" id="KW-0732">Signal</keyword>
<reference evidence="2" key="2">
    <citation type="journal article" date="2021" name="Microbiome">
        <title>Successional dynamics and alternative stable states in a saline activated sludge microbial community over 9 years.</title>
        <authorList>
            <person name="Wang Y."/>
            <person name="Ye J."/>
            <person name="Ju F."/>
            <person name="Liu L."/>
            <person name="Boyd J.A."/>
            <person name="Deng Y."/>
            <person name="Parks D.H."/>
            <person name="Jiang X."/>
            <person name="Yin X."/>
            <person name="Woodcroft B.J."/>
            <person name="Tyson G.W."/>
            <person name="Hugenholtz P."/>
            <person name="Polz M.F."/>
            <person name="Zhang T."/>
        </authorList>
    </citation>
    <scope>NUCLEOTIDE SEQUENCE</scope>
    <source>
        <strain evidence="2">HKST-UBA02</strain>
    </source>
</reference>